<protein>
    <submittedName>
        <fullName evidence="1">Uncharacterized protein</fullName>
    </submittedName>
</protein>
<dbReference type="RefSeq" id="YP_010760869.1">
    <property type="nucleotide sequence ID" value="NC_073588.1"/>
</dbReference>
<dbReference type="GeneID" id="80033996"/>
<reference evidence="1 2" key="1">
    <citation type="submission" date="2018-09" db="EMBL/GenBank/DDBJ databases">
        <authorList>
            <person name="Zack K."/>
            <person name="Stoner T.H."/>
            <person name="Garlena R.A."/>
            <person name="Russell D.A."/>
            <person name="Pope W.H."/>
            <person name="Jacobs-Sera D."/>
            <person name="Hatfull G.F."/>
        </authorList>
    </citation>
    <scope>NUCLEOTIDE SEQUENCE [LARGE SCALE GENOMIC DNA]</scope>
</reference>
<gene>
    <name evidence="1" type="primary">41</name>
    <name evidence="1" type="ORF">PBI_NANDITA_41</name>
</gene>
<keyword evidence="2" id="KW-1185">Reference proteome</keyword>
<accession>A0A3G2KIF3</accession>
<evidence type="ECO:0000313" key="1">
    <source>
        <dbReference type="EMBL" id="AYN58660.1"/>
    </source>
</evidence>
<dbReference type="Proteomes" id="UP000267628">
    <property type="component" value="Segment"/>
</dbReference>
<organism evidence="1 2">
    <name type="scientific">Arthrobacter phage Nandita</name>
    <dbReference type="NCBI Taxonomy" id="2419963"/>
    <lineage>
        <taxon>Viruses</taxon>
        <taxon>Duplodnaviria</taxon>
        <taxon>Heunggongvirae</taxon>
        <taxon>Uroviricota</taxon>
        <taxon>Caudoviricetes</taxon>
        <taxon>Daemsvirinae</taxon>
        <taxon>Nanditavirus</taxon>
        <taxon>Nanditavirus nandita</taxon>
    </lineage>
</organism>
<evidence type="ECO:0000313" key="2">
    <source>
        <dbReference type="Proteomes" id="UP000267628"/>
    </source>
</evidence>
<proteinExistence type="predicted"/>
<name>A0A3G2KIF3_9CAUD</name>
<sequence>MNADQRRLAHAWTVLNSWAERLANSHTRLADSVVSETGRAEEAPTNF</sequence>
<dbReference type="EMBL" id="MH834621">
    <property type="protein sequence ID" value="AYN58660.1"/>
    <property type="molecule type" value="Genomic_DNA"/>
</dbReference>
<dbReference type="KEGG" id="vg:80033996"/>